<dbReference type="PANTHER" id="PTHR12192:SF2">
    <property type="entry name" value="GLUTATHIONE-SPECIFIC GAMMA-GLUTAMYLCYCLOTRANSFERASE 2"/>
    <property type="match status" value="1"/>
</dbReference>
<dbReference type="GO" id="GO:0061928">
    <property type="term" value="F:glutathione specific gamma-glutamylcyclotransferase activity"/>
    <property type="evidence" value="ECO:0007669"/>
    <property type="project" value="UniProtKB-EC"/>
</dbReference>
<dbReference type="InterPro" id="IPR013024">
    <property type="entry name" value="GGCT-like"/>
</dbReference>
<gene>
    <name evidence="3" type="ORF">FRD01_10305</name>
</gene>
<evidence type="ECO:0000256" key="1">
    <source>
        <dbReference type="ARBA" id="ARBA00012344"/>
    </source>
</evidence>
<dbReference type="GO" id="GO:0016740">
    <property type="term" value="F:transferase activity"/>
    <property type="evidence" value="ECO:0007669"/>
    <property type="project" value="UniProtKB-KW"/>
</dbReference>
<dbReference type="Pfam" id="PF04752">
    <property type="entry name" value="ChaC"/>
    <property type="match status" value="1"/>
</dbReference>
<organism evidence="3 4">
    <name type="scientific">Microvenator marinus</name>
    <dbReference type="NCBI Taxonomy" id="2600177"/>
    <lineage>
        <taxon>Bacteria</taxon>
        <taxon>Deltaproteobacteria</taxon>
        <taxon>Bradymonadales</taxon>
        <taxon>Microvenatoraceae</taxon>
        <taxon>Microvenator</taxon>
    </lineage>
</organism>
<dbReference type="SUPFAM" id="SSF110857">
    <property type="entry name" value="Gamma-glutamyl cyclotransferase-like"/>
    <property type="match status" value="1"/>
</dbReference>
<evidence type="ECO:0000256" key="2">
    <source>
        <dbReference type="ARBA" id="ARBA00023239"/>
    </source>
</evidence>
<evidence type="ECO:0000313" key="3">
    <source>
        <dbReference type="EMBL" id="QED27624.1"/>
    </source>
</evidence>
<dbReference type="GO" id="GO:0006751">
    <property type="term" value="P:glutathione catabolic process"/>
    <property type="evidence" value="ECO:0007669"/>
    <property type="project" value="InterPro"/>
</dbReference>
<dbReference type="RefSeq" id="WP_146959325.1">
    <property type="nucleotide sequence ID" value="NZ_CP042467.1"/>
</dbReference>
<dbReference type="InterPro" id="IPR006840">
    <property type="entry name" value="ChaC"/>
</dbReference>
<reference evidence="3 4" key="1">
    <citation type="submission" date="2019-08" db="EMBL/GenBank/DDBJ databases">
        <authorList>
            <person name="Liang Q."/>
        </authorList>
    </citation>
    <scope>NUCLEOTIDE SEQUENCE [LARGE SCALE GENOMIC DNA]</scope>
    <source>
        <strain evidence="3 4">V1718</strain>
    </source>
</reference>
<keyword evidence="3" id="KW-0808">Transferase</keyword>
<proteinExistence type="predicted"/>
<evidence type="ECO:0000313" key="4">
    <source>
        <dbReference type="Proteomes" id="UP000321595"/>
    </source>
</evidence>
<keyword evidence="4" id="KW-1185">Reference proteome</keyword>
<name>A0A5B8XQ30_9DELT</name>
<dbReference type="KEGG" id="bbae:FRD01_10305"/>
<dbReference type="GO" id="GO:0005737">
    <property type="term" value="C:cytoplasm"/>
    <property type="evidence" value="ECO:0007669"/>
    <property type="project" value="TreeGrafter"/>
</dbReference>
<dbReference type="EMBL" id="CP042467">
    <property type="protein sequence ID" value="QED27624.1"/>
    <property type="molecule type" value="Genomic_DNA"/>
</dbReference>
<dbReference type="Proteomes" id="UP000321595">
    <property type="component" value="Chromosome"/>
</dbReference>
<dbReference type="PANTHER" id="PTHR12192">
    <property type="entry name" value="CATION TRANSPORT PROTEIN CHAC-RELATED"/>
    <property type="match status" value="1"/>
</dbReference>
<dbReference type="Gene3D" id="3.10.490.10">
    <property type="entry name" value="Gamma-glutamyl cyclotransferase-like"/>
    <property type="match status" value="1"/>
</dbReference>
<sequence>MWIFGYGSLIWKTGFAYEARVPGYIRGFSRRFWQGSPDHRGTPENPGRVVTLIPDSDAITWGVAYLLGAESAEKILEGLDLREAGGYSRHNSTVWNRDGEVIAEALVYWATPDNPHFIGPSSYDAMATHILNSHGPSGPNIDYLLNLHQALDELNVEDEHINALVAAAKKT</sequence>
<dbReference type="InterPro" id="IPR036568">
    <property type="entry name" value="GGCT-like_sf"/>
</dbReference>
<accession>A0A5B8XQ30</accession>
<dbReference type="AlphaFoldDB" id="A0A5B8XQ30"/>
<protein>
    <recommendedName>
        <fullName evidence="1">glutathione-specific gamma-glutamylcyclotransferase</fullName>
        <ecNumber evidence="1">4.3.2.7</ecNumber>
    </recommendedName>
</protein>
<dbReference type="EC" id="4.3.2.7" evidence="1"/>
<dbReference type="OrthoDB" id="9795692at2"/>
<dbReference type="CDD" id="cd06661">
    <property type="entry name" value="GGCT_like"/>
    <property type="match status" value="1"/>
</dbReference>
<keyword evidence="2" id="KW-0456">Lyase</keyword>